<dbReference type="PROSITE" id="PS51918">
    <property type="entry name" value="RADICAL_SAM"/>
    <property type="match status" value="1"/>
</dbReference>
<dbReference type="AlphaFoldDB" id="A0A6A7W9I3"/>
<keyword evidence="3" id="KW-0479">Metal-binding</keyword>
<dbReference type="Pfam" id="PF04055">
    <property type="entry name" value="Radical_SAM"/>
    <property type="match status" value="1"/>
</dbReference>
<dbReference type="GO" id="GO:0051536">
    <property type="term" value="F:iron-sulfur cluster binding"/>
    <property type="evidence" value="ECO:0007669"/>
    <property type="project" value="UniProtKB-KW"/>
</dbReference>
<evidence type="ECO:0000259" key="7">
    <source>
        <dbReference type="PROSITE" id="PS51918"/>
    </source>
</evidence>
<dbReference type="OrthoDB" id="9808591at2"/>
<comment type="caution">
    <text evidence="8">The sequence shown here is derived from an EMBL/GenBank/DDBJ whole genome shotgun (WGS) entry which is preliminary data.</text>
</comment>
<dbReference type="SFLD" id="SFLDS00029">
    <property type="entry name" value="Radical_SAM"/>
    <property type="match status" value="1"/>
</dbReference>
<dbReference type="InterPro" id="IPR007197">
    <property type="entry name" value="rSAM"/>
</dbReference>
<keyword evidence="5" id="KW-0411">Iron-sulfur</keyword>
<dbReference type="InterPro" id="IPR023885">
    <property type="entry name" value="4Fe4S-binding_SPASM_dom"/>
</dbReference>
<reference evidence="8 9" key="1">
    <citation type="submission" date="2019-09" db="EMBL/GenBank/DDBJ databases">
        <title>Distinct polysaccharide growth profiles of human intestinal Prevotella copri isolates.</title>
        <authorList>
            <person name="Fehlner-Peach H."/>
            <person name="Magnabosco C."/>
            <person name="Raghavan V."/>
            <person name="Scher J.U."/>
            <person name="Tett A."/>
            <person name="Cox L.M."/>
            <person name="Gottsegen C."/>
            <person name="Watters A."/>
            <person name="Wiltshire- Gordon J.D."/>
            <person name="Segata N."/>
            <person name="Bonneau R."/>
            <person name="Littman D.R."/>
        </authorList>
    </citation>
    <scope>NUCLEOTIDE SEQUENCE [LARGE SCALE GENOMIC DNA]</scope>
    <source>
        <strain evidence="9">iAQ1173</strain>
    </source>
</reference>
<dbReference type="SFLD" id="SFLDG01067">
    <property type="entry name" value="SPASM/twitch_domain_containing"/>
    <property type="match status" value="1"/>
</dbReference>
<comment type="cofactor">
    <cofactor evidence="1">
        <name>[4Fe-4S] cluster</name>
        <dbReference type="ChEBI" id="CHEBI:49883"/>
    </cofactor>
</comment>
<evidence type="ECO:0000256" key="6">
    <source>
        <dbReference type="ARBA" id="ARBA00023601"/>
    </source>
</evidence>
<gene>
    <name evidence="8" type="ORF">F7D20_04040</name>
</gene>
<dbReference type="InterPro" id="IPR023867">
    <property type="entry name" value="Sulphatase_maturase_rSAM"/>
</dbReference>
<feature type="domain" description="Radical SAM core" evidence="7">
    <location>
        <begin position="87"/>
        <end position="311"/>
    </location>
</feature>
<dbReference type="SFLD" id="SFLDG01072">
    <property type="entry name" value="dehydrogenase_like"/>
    <property type="match status" value="1"/>
</dbReference>
<dbReference type="EMBL" id="VZAD01000036">
    <property type="protein sequence ID" value="MQP11149.1"/>
    <property type="molecule type" value="Genomic_DNA"/>
</dbReference>
<dbReference type="GO" id="GO:0016491">
    <property type="term" value="F:oxidoreductase activity"/>
    <property type="evidence" value="ECO:0007669"/>
    <property type="project" value="InterPro"/>
</dbReference>
<dbReference type="PANTHER" id="PTHR43273">
    <property type="entry name" value="ANAEROBIC SULFATASE-MATURATING ENZYME HOMOLOG ASLB-RELATED"/>
    <property type="match status" value="1"/>
</dbReference>
<organism evidence="8 9">
    <name type="scientific">Segatella copri</name>
    <dbReference type="NCBI Taxonomy" id="165179"/>
    <lineage>
        <taxon>Bacteria</taxon>
        <taxon>Pseudomonadati</taxon>
        <taxon>Bacteroidota</taxon>
        <taxon>Bacteroidia</taxon>
        <taxon>Bacteroidales</taxon>
        <taxon>Prevotellaceae</taxon>
        <taxon>Segatella</taxon>
    </lineage>
</organism>
<dbReference type="SUPFAM" id="SSF102114">
    <property type="entry name" value="Radical SAM enzymes"/>
    <property type="match status" value="1"/>
</dbReference>
<dbReference type="Gene3D" id="3.20.20.70">
    <property type="entry name" value="Aldolase class I"/>
    <property type="match status" value="1"/>
</dbReference>
<dbReference type="NCBIfam" id="TIGR04085">
    <property type="entry name" value="rSAM_more_4Fe4S"/>
    <property type="match status" value="1"/>
</dbReference>
<dbReference type="InterPro" id="IPR013785">
    <property type="entry name" value="Aldolase_TIM"/>
</dbReference>
<evidence type="ECO:0000313" key="9">
    <source>
        <dbReference type="Proteomes" id="UP000384372"/>
    </source>
</evidence>
<dbReference type="CDD" id="cd01335">
    <property type="entry name" value="Radical_SAM"/>
    <property type="match status" value="1"/>
</dbReference>
<dbReference type="SFLD" id="SFLDG01386">
    <property type="entry name" value="main_SPASM_domain-containing"/>
    <property type="match status" value="1"/>
</dbReference>
<dbReference type="GO" id="GO:0046872">
    <property type="term" value="F:metal ion binding"/>
    <property type="evidence" value="ECO:0007669"/>
    <property type="project" value="UniProtKB-KW"/>
</dbReference>
<evidence type="ECO:0000313" key="8">
    <source>
        <dbReference type="EMBL" id="MQP11149.1"/>
    </source>
</evidence>
<evidence type="ECO:0000256" key="1">
    <source>
        <dbReference type="ARBA" id="ARBA00001966"/>
    </source>
</evidence>
<evidence type="ECO:0000256" key="5">
    <source>
        <dbReference type="ARBA" id="ARBA00023014"/>
    </source>
</evidence>
<keyword evidence="2" id="KW-0949">S-adenosyl-L-methionine</keyword>
<evidence type="ECO:0000256" key="4">
    <source>
        <dbReference type="ARBA" id="ARBA00023004"/>
    </source>
</evidence>
<accession>A0A6A7W9I3</accession>
<evidence type="ECO:0000256" key="3">
    <source>
        <dbReference type="ARBA" id="ARBA00022723"/>
    </source>
</evidence>
<dbReference type="RefSeq" id="WP_158462949.1">
    <property type="nucleotide sequence ID" value="NZ_VZAD01000036.1"/>
</dbReference>
<proteinExistence type="inferred from homology"/>
<sequence>MEYLVLANLLMKKLETKDYKLVKVKDKQYVFLTGSQEVLEIQNPLLEEYFDSTCSWNENATHEEKFDKLTSALIAMRDNVHIREETETVPQQVMLTFNTTHACNMACRYCFAFTKEKHIEPMSIHVAEKATKNLLKDFPNTKRYLFYFFGGEPLLCKDFIRETVRRIEERFKEYPGKDFAFLLNTNGLLLNDKDLLALFKEKDFTITISLDGPQEVNDQNRLLVSGQGSFKRIMANIELLRQANIKFNLRATISPRNQNLLGTFQFFENLAIPYAYAFTISANEKDESETKIDKRTWERMQVDYLQVFNFLTDKLLRKEEVFCMDFKQKLSTLSQKTIRMHGCEAGRANFLVDEQGRYFACQNMLPYQITIGDIERGILLSKQDIYKSQFILNLEKCQQCWARYLCGGGCQTERIHNAPSFMMHCKIHLLEWEQILAAYIKIKKF</sequence>
<dbReference type="PANTHER" id="PTHR43273:SF3">
    <property type="entry name" value="ANAEROBIC SULFATASE-MATURATING ENZYME HOMOLOG ASLB-RELATED"/>
    <property type="match status" value="1"/>
</dbReference>
<dbReference type="SFLD" id="SFLDG01384">
    <property type="entry name" value="thioether_bond_formation_requi"/>
    <property type="match status" value="1"/>
</dbReference>
<comment type="similarity">
    <text evidence="6">Belongs to the radical SAM superfamily. Anaerobic sulfatase-maturating enzyme family.</text>
</comment>
<dbReference type="InterPro" id="IPR058240">
    <property type="entry name" value="rSAM_sf"/>
</dbReference>
<evidence type="ECO:0000256" key="2">
    <source>
        <dbReference type="ARBA" id="ARBA00022691"/>
    </source>
</evidence>
<keyword evidence="4" id="KW-0408">Iron</keyword>
<name>A0A6A7W9I3_9BACT</name>
<keyword evidence="9" id="KW-1185">Reference proteome</keyword>
<dbReference type="Proteomes" id="UP000384372">
    <property type="component" value="Unassembled WGS sequence"/>
</dbReference>
<protein>
    <submittedName>
        <fullName evidence="8">Radical SAM protein</fullName>
    </submittedName>
</protein>